<evidence type="ECO:0000313" key="3">
    <source>
        <dbReference type="Proteomes" id="UP000327044"/>
    </source>
</evidence>
<feature type="region of interest" description="Disordered" evidence="1">
    <location>
        <begin position="229"/>
        <end position="288"/>
    </location>
</feature>
<reference evidence="2 3" key="1">
    <citation type="journal article" date="2018" name="Elife">
        <title>Firefly genomes illuminate parallel origins of bioluminescence in beetles.</title>
        <authorList>
            <person name="Fallon T.R."/>
            <person name="Lower S.E."/>
            <person name="Chang C.H."/>
            <person name="Bessho-Uehara M."/>
            <person name="Martin G.J."/>
            <person name="Bewick A.J."/>
            <person name="Behringer M."/>
            <person name="Debat H.J."/>
            <person name="Wong I."/>
            <person name="Day J.C."/>
            <person name="Suvorov A."/>
            <person name="Silva C.J."/>
            <person name="Stanger-Hall K.F."/>
            <person name="Hall D.W."/>
            <person name="Schmitz R.J."/>
            <person name="Nelson D.R."/>
            <person name="Lewis S.M."/>
            <person name="Shigenobu S."/>
            <person name="Bybee S.M."/>
            <person name="Larracuente A.M."/>
            <person name="Oba Y."/>
            <person name="Weng J.K."/>
        </authorList>
    </citation>
    <scope>NUCLEOTIDE SEQUENCE [LARGE SCALE GENOMIC DNA]</scope>
    <source>
        <strain evidence="2">1611_PpyrPB1</strain>
        <tissue evidence="2">Whole body</tissue>
    </source>
</reference>
<dbReference type="PANTHER" id="PTHR34239:SF2">
    <property type="entry name" value="TRANSPOSABLE ELEMENT P TRANSPOSASE_THAP9 CONSERVED DOMAIN-CONTAINING PROTEIN"/>
    <property type="match status" value="1"/>
</dbReference>
<feature type="compositionally biased region" description="Polar residues" evidence="1">
    <location>
        <begin position="251"/>
        <end position="260"/>
    </location>
</feature>
<dbReference type="PANTHER" id="PTHR34239">
    <property type="entry name" value="APPLE DOMAIN-CONTAINING PROTEIN"/>
    <property type="match status" value="1"/>
</dbReference>
<sequence>MNGSYYPPFFFFCVVEGDDVEEVPAPPSTLNQDVLSILGNDSQSDSVKGPPIQQEVTERWINIFKRGLSEDKCVELIQKYPSPENAGFWDAPKLNLVVKHAVTDSVEKRDFRLAKLQTQISSGLAAIGLALTQLINKEGDEFKPLIEQLSDAGRLLADVHHRESVSRKELISLNLNRDWKDTVAETAIDSWLFGENLEENLKSAKNLKISSNQLKSVKTFPKKVIHRPALNFKGPPQNRQAKGQGGRHRQVPTSSNSQSRTGRRMNLMNRDPQGHRRHLYKETKYHRF</sequence>
<evidence type="ECO:0000313" key="2">
    <source>
        <dbReference type="EMBL" id="KAB0798046.1"/>
    </source>
</evidence>
<protein>
    <submittedName>
        <fullName evidence="2">Uncharacterized protein</fullName>
    </submittedName>
</protein>
<dbReference type="AlphaFoldDB" id="A0A5N4AL64"/>
<comment type="caution">
    <text evidence="2">The sequence shown here is derived from an EMBL/GenBank/DDBJ whole genome shotgun (WGS) entry which is preliminary data.</text>
</comment>
<dbReference type="Proteomes" id="UP000327044">
    <property type="component" value="Unassembled WGS sequence"/>
</dbReference>
<dbReference type="EMBL" id="VVIM01000006">
    <property type="protein sequence ID" value="KAB0798046.1"/>
    <property type="molecule type" value="Genomic_DNA"/>
</dbReference>
<proteinExistence type="predicted"/>
<evidence type="ECO:0000256" key="1">
    <source>
        <dbReference type="SAM" id="MobiDB-lite"/>
    </source>
</evidence>
<gene>
    <name evidence="2" type="ORF">PPYR_09039</name>
</gene>
<accession>A0A5N4AL64</accession>
<keyword evidence="3" id="KW-1185">Reference proteome</keyword>
<organism evidence="2 3">
    <name type="scientific">Photinus pyralis</name>
    <name type="common">Common eastern firefly</name>
    <name type="synonym">Lampyris pyralis</name>
    <dbReference type="NCBI Taxonomy" id="7054"/>
    <lineage>
        <taxon>Eukaryota</taxon>
        <taxon>Metazoa</taxon>
        <taxon>Ecdysozoa</taxon>
        <taxon>Arthropoda</taxon>
        <taxon>Hexapoda</taxon>
        <taxon>Insecta</taxon>
        <taxon>Pterygota</taxon>
        <taxon>Neoptera</taxon>
        <taxon>Endopterygota</taxon>
        <taxon>Coleoptera</taxon>
        <taxon>Polyphaga</taxon>
        <taxon>Elateriformia</taxon>
        <taxon>Elateroidea</taxon>
        <taxon>Lampyridae</taxon>
        <taxon>Lampyrinae</taxon>
        <taxon>Photinus</taxon>
    </lineage>
</organism>
<name>A0A5N4AL64_PHOPY</name>
<dbReference type="InParanoid" id="A0A5N4AL64"/>